<dbReference type="AlphaFoldDB" id="C1D0K6"/>
<dbReference type="KEGG" id="ddr:Deide_05420"/>
<reference evidence="2 3" key="1">
    <citation type="journal article" date="2009" name="PLoS Genet.">
        <title>Alliance of proteomics and genomics to unravel the specificities of Sahara bacterium Deinococcus deserti.</title>
        <authorList>
            <person name="de Groot A."/>
            <person name="Dulermo R."/>
            <person name="Ortet P."/>
            <person name="Blanchard L."/>
            <person name="Guerin P."/>
            <person name="Fernandez B."/>
            <person name="Vacherie B."/>
            <person name="Dossat C."/>
            <person name="Jolivet E."/>
            <person name="Siguier P."/>
            <person name="Chandler M."/>
            <person name="Barakat M."/>
            <person name="Dedieu A."/>
            <person name="Barbe V."/>
            <person name="Heulin T."/>
            <person name="Sommer S."/>
            <person name="Achouak W."/>
            <person name="Armengaud J."/>
        </authorList>
    </citation>
    <scope>NUCLEOTIDE SEQUENCE [LARGE SCALE GENOMIC DNA]</scope>
    <source>
        <strain evidence="3">DSM 17065 / CIP 109153 / LMG 22923 / VCD115</strain>
    </source>
</reference>
<evidence type="ECO:0000256" key="1">
    <source>
        <dbReference type="SAM" id="MobiDB-lite"/>
    </source>
</evidence>
<organism evidence="2 3">
    <name type="scientific">Deinococcus deserti (strain DSM 17065 / CIP 109153 / LMG 22923 / VCD115)</name>
    <dbReference type="NCBI Taxonomy" id="546414"/>
    <lineage>
        <taxon>Bacteria</taxon>
        <taxon>Thermotogati</taxon>
        <taxon>Deinococcota</taxon>
        <taxon>Deinococci</taxon>
        <taxon>Deinococcales</taxon>
        <taxon>Deinococcaceae</taxon>
        <taxon>Deinococcus</taxon>
    </lineage>
</organism>
<dbReference type="InterPro" id="IPR015919">
    <property type="entry name" value="Cadherin-like_sf"/>
</dbReference>
<gene>
    <name evidence="2" type="ordered locus">Deide_05420</name>
</gene>
<dbReference type="Gene3D" id="2.60.40.10">
    <property type="entry name" value="Immunoglobulins"/>
    <property type="match status" value="1"/>
</dbReference>
<dbReference type="EMBL" id="CP001114">
    <property type="protein sequence ID" value="ACO45380.1"/>
    <property type="molecule type" value="Genomic_DNA"/>
</dbReference>
<dbReference type="SUPFAM" id="SSF49313">
    <property type="entry name" value="Cadherin-like"/>
    <property type="match status" value="1"/>
</dbReference>
<dbReference type="GO" id="GO:0005509">
    <property type="term" value="F:calcium ion binding"/>
    <property type="evidence" value="ECO:0007669"/>
    <property type="project" value="InterPro"/>
</dbReference>
<dbReference type="RefSeq" id="WP_012692503.1">
    <property type="nucleotide sequence ID" value="NC_012526.1"/>
</dbReference>
<dbReference type="HOGENOM" id="CLU_859753_0_0_0"/>
<dbReference type="Proteomes" id="UP000002208">
    <property type="component" value="Chromosome"/>
</dbReference>
<dbReference type="eggNOG" id="COG4625">
    <property type="taxonomic scope" value="Bacteria"/>
</dbReference>
<accession>C1D0K6</accession>
<keyword evidence="3" id="KW-1185">Reference proteome</keyword>
<sequence length="325" mass="33152">MSSKPSDRRPARAAFLSLALLGAVALIGCGQEVTGTSTTSGRDALYFADSAAGLPPIYANEAYTGNLTVLGGAGPYTLRVASGTLPPGLKLSGQTLSGTPTKTGTYKFTVEVTDSTLSTKTKEYTLNVNQLPPLSLQPVLPAGQIRGETRIPVTITAPRSVRAVRLNWTLPAGAAVTGVQPMETGGVLFWRVQGQTVTVDVGFKTIPRNGARVALITVKPARAVALEAKMTYEARDGQGKLLTPAPATEAPATAPAGAPKDSTTPAAPQTTDPARPQTPASAPAPVSPSVPAPTPPAPTQPTTPPEPASPTNPTPPTTPGTGGTR</sequence>
<name>C1D0K6_DEIDV</name>
<dbReference type="Pfam" id="PF05345">
    <property type="entry name" value="He_PIG"/>
    <property type="match status" value="1"/>
</dbReference>
<evidence type="ECO:0000313" key="3">
    <source>
        <dbReference type="Proteomes" id="UP000002208"/>
    </source>
</evidence>
<feature type="compositionally biased region" description="Low complexity" evidence="1">
    <location>
        <begin position="243"/>
        <end position="284"/>
    </location>
</feature>
<dbReference type="InterPro" id="IPR013783">
    <property type="entry name" value="Ig-like_fold"/>
</dbReference>
<feature type="region of interest" description="Disordered" evidence="1">
    <location>
        <begin position="240"/>
        <end position="325"/>
    </location>
</feature>
<dbReference type="PROSITE" id="PS51257">
    <property type="entry name" value="PROKAR_LIPOPROTEIN"/>
    <property type="match status" value="1"/>
</dbReference>
<protein>
    <submittedName>
        <fullName evidence="2">Uncharacterized protein</fullName>
    </submittedName>
</protein>
<dbReference type="GO" id="GO:0016020">
    <property type="term" value="C:membrane"/>
    <property type="evidence" value="ECO:0007669"/>
    <property type="project" value="InterPro"/>
</dbReference>
<feature type="compositionally biased region" description="Pro residues" evidence="1">
    <location>
        <begin position="285"/>
        <end position="318"/>
    </location>
</feature>
<proteinExistence type="predicted"/>
<dbReference type="OrthoDB" id="70916at2"/>
<dbReference type="PaxDb" id="546414-Deide_05420"/>
<dbReference type="STRING" id="546414.Deide_05420"/>
<evidence type="ECO:0000313" key="2">
    <source>
        <dbReference type="EMBL" id="ACO45380.1"/>
    </source>
</evidence>